<dbReference type="GO" id="GO:0046872">
    <property type="term" value="F:metal ion binding"/>
    <property type="evidence" value="ECO:0007669"/>
    <property type="project" value="UniProtKB-KW"/>
</dbReference>
<feature type="compositionally biased region" description="Low complexity" evidence="4">
    <location>
        <begin position="324"/>
        <end position="336"/>
    </location>
</feature>
<protein>
    <recommendedName>
        <fullName evidence="5">JmjC domain-containing protein</fullName>
    </recommendedName>
</protein>
<evidence type="ECO:0000256" key="3">
    <source>
        <dbReference type="ARBA" id="ARBA00023004"/>
    </source>
</evidence>
<dbReference type="Gene3D" id="2.60.120.650">
    <property type="entry name" value="Cupin"/>
    <property type="match status" value="1"/>
</dbReference>
<sequence length="345" mass="36822">MTGPRNLSGAEMRLDQDLLDGVVARMLAPPDFFDRIWARAPFHAPGAARACVGLYDGDDFLEDIARARPGPHLVVGAPEGARAYSYHDTAAGLRAAVEAGGVAPLRISDVWHQPDAPERFAWMRALFGSLFRAVSMIYLNPERSENVDLFYAGPGSHLGVHYDTSHTFTIQLSGRRKWVVAETVRLDETLAAERAPDFAPDAAAIFSGPTREIVLMPGDALYVPAYCVHGVTGVPGFPGSVSIGLGIRAFNEIDVVARLLEIVENTRYAAYPPVATCPAGLGAAHRDAKAALVRRVRALLRELDLAVTGIVEAGLHLPDTLGPIAEGAAEPEPAGALRHPETAAS</sequence>
<feature type="region of interest" description="Disordered" evidence="4">
    <location>
        <begin position="324"/>
        <end position="345"/>
    </location>
</feature>
<organism evidence="6 7">
    <name type="scientific">Methylobacterium aquaticum</name>
    <dbReference type="NCBI Taxonomy" id="270351"/>
    <lineage>
        <taxon>Bacteria</taxon>
        <taxon>Pseudomonadati</taxon>
        <taxon>Pseudomonadota</taxon>
        <taxon>Alphaproteobacteria</taxon>
        <taxon>Hyphomicrobiales</taxon>
        <taxon>Methylobacteriaceae</taxon>
        <taxon>Methylobacterium</taxon>
    </lineage>
</organism>
<evidence type="ECO:0000313" key="7">
    <source>
        <dbReference type="Proteomes" id="UP000035929"/>
    </source>
</evidence>
<evidence type="ECO:0000256" key="2">
    <source>
        <dbReference type="ARBA" id="ARBA00022723"/>
    </source>
</evidence>
<comment type="cofactor">
    <cofactor evidence="1">
        <name>Fe(2+)</name>
        <dbReference type="ChEBI" id="CHEBI:29033"/>
    </cofactor>
</comment>
<dbReference type="Pfam" id="PF08007">
    <property type="entry name" value="JmjC_2"/>
    <property type="match status" value="1"/>
</dbReference>
<evidence type="ECO:0000256" key="1">
    <source>
        <dbReference type="ARBA" id="ARBA00001954"/>
    </source>
</evidence>
<evidence type="ECO:0000259" key="5">
    <source>
        <dbReference type="PROSITE" id="PS51184"/>
    </source>
</evidence>
<reference evidence="6 7" key="1">
    <citation type="submission" date="2015-03" db="EMBL/GenBank/DDBJ databases">
        <title>Genome sequencing of Methylobacterium aquaticum DSM16371 type strain.</title>
        <authorList>
            <person name="Chaudhry V."/>
            <person name="Patil P.B."/>
        </authorList>
    </citation>
    <scope>NUCLEOTIDE SEQUENCE [LARGE SCALE GENOMIC DNA]</scope>
    <source>
        <strain evidence="6 7">DSM 16371</strain>
    </source>
</reference>
<evidence type="ECO:0000256" key="4">
    <source>
        <dbReference type="SAM" id="MobiDB-lite"/>
    </source>
</evidence>
<comment type="caution">
    <text evidence="6">The sequence shown here is derived from an EMBL/GenBank/DDBJ whole genome shotgun (WGS) entry which is preliminary data.</text>
</comment>
<dbReference type="PANTHER" id="PTHR13096:SF8">
    <property type="entry name" value="RIBOSOMAL OXYGENASE 1"/>
    <property type="match status" value="1"/>
</dbReference>
<accession>A0A0J6S3X0</accession>
<name>A0A0J6S3X0_9HYPH</name>
<evidence type="ECO:0000313" key="6">
    <source>
        <dbReference type="EMBL" id="KMO29890.1"/>
    </source>
</evidence>
<dbReference type="PATRIC" id="fig|270351.6.peg.2573"/>
<proteinExistence type="predicted"/>
<gene>
    <name evidence="6" type="ORF">VP06_23375</name>
</gene>
<dbReference type="SUPFAM" id="SSF51197">
    <property type="entry name" value="Clavaminate synthase-like"/>
    <property type="match status" value="1"/>
</dbReference>
<dbReference type="Proteomes" id="UP000035929">
    <property type="component" value="Unassembled WGS sequence"/>
</dbReference>
<dbReference type="PANTHER" id="PTHR13096">
    <property type="entry name" value="MINA53 MYC INDUCED NUCLEAR ANTIGEN"/>
    <property type="match status" value="1"/>
</dbReference>
<dbReference type="InterPro" id="IPR039994">
    <property type="entry name" value="NO66-like"/>
</dbReference>
<keyword evidence="3" id="KW-0408">Iron</keyword>
<keyword evidence="2" id="KW-0479">Metal-binding</keyword>
<dbReference type="AlphaFoldDB" id="A0A0J6S3X0"/>
<dbReference type="EMBL" id="LABX01000191">
    <property type="protein sequence ID" value="KMO29890.1"/>
    <property type="molecule type" value="Genomic_DNA"/>
</dbReference>
<dbReference type="InterPro" id="IPR003347">
    <property type="entry name" value="JmjC_dom"/>
</dbReference>
<feature type="domain" description="JmjC" evidence="5">
    <location>
        <begin position="105"/>
        <end position="264"/>
    </location>
</feature>
<dbReference type="PROSITE" id="PS51184">
    <property type="entry name" value="JMJC"/>
    <property type="match status" value="1"/>
</dbReference>